<dbReference type="AlphaFoldDB" id="A0A1Q9D0B8"/>
<organism evidence="2 3">
    <name type="scientific">Symbiodinium microadriaticum</name>
    <name type="common">Dinoflagellate</name>
    <name type="synonym">Zooxanthella microadriatica</name>
    <dbReference type="NCBI Taxonomy" id="2951"/>
    <lineage>
        <taxon>Eukaryota</taxon>
        <taxon>Sar</taxon>
        <taxon>Alveolata</taxon>
        <taxon>Dinophyceae</taxon>
        <taxon>Suessiales</taxon>
        <taxon>Symbiodiniaceae</taxon>
        <taxon>Symbiodinium</taxon>
    </lineage>
</organism>
<dbReference type="PANTHER" id="PTHR11675:SF126">
    <property type="entry name" value="RICIN B LECTIN DOMAIN-CONTAINING PROTEIN"/>
    <property type="match status" value="1"/>
</dbReference>
<evidence type="ECO:0000313" key="2">
    <source>
        <dbReference type="EMBL" id="OLP88613.1"/>
    </source>
</evidence>
<evidence type="ECO:0000256" key="1">
    <source>
        <dbReference type="ARBA" id="ARBA00023157"/>
    </source>
</evidence>
<keyword evidence="1" id="KW-1015">Disulfide bond</keyword>
<dbReference type="Gene3D" id="3.90.550.10">
    <property type="entry name" value="Spore Coat Polysaccharide Biosynthesis Protein SpsA, Chain A"/>
    <property type="match status" value="1"/>
</dbReference>
<sequence length="191" mass="21403">MAGSRLRPGRYATGAVSNHARRFLMLGGYDQEMRLYGGEEMDQFSDLDVWWGHRTRQVYEVPGQEIARNKLRAAEVWMDDYKKAASDFGELVLLAEDRIALRHRLGCAGFDWYLQAVAQGMHVPNISDEARVGALQNKRYGACLDTLGHSGHGEEIDLFTCHGQPPGPIRRGAQAFVMDSDGLVRLPPLCR</sequence>
<accession>A0A1Q9D0B8</accession>
<dbReference type="InterPro" id="IPR035992">
    <property type="entry name" value="Ricin_B-like_lectins"/>
</dbReference>
<keyword evidence="3" id="KW-1185">Reference proteome</keyword>
<dbReference type="Proteomes" id="UP000186817">
    <property type="component" value="Unassembled WGS sequence"/>
</dbReference>
<protein>
    <submittedName>
        <fullName evidence="2">Polypeptide N-acetylgalactosaminyltransferase 3</fullName>
    </submittedName>
</protein>
<dbReference type="OrthoDB" id="416652at2759"/>
<dbReference type="GO" id="GO:0005794">
    <property type="term" value="C:Golgi apparatus"/>
    <property type="evidence" value="ECO:0007669"/>
    <property type="project" value="TreeGrafter"/>
</dbReference>
<dbReference type="GO" id="GO:0006493">
    <property type="term" value="P:protein O-linked glycosylation"/>
    <property type="evidence" value="ECO:0007669"/>
    <property type="project" value="TreeGrafter"/>
</dbReference>
<dbReference type="InterPro" id="IPR029044">
    <property type="entry name" value="Nucleotide-diphossugar_trans"/>
</dbReference>
<dbReference type="Gene3D" id="2.80.10.50">
    <property type="match status" value="1"/>
</dbReference>
<proteinExistence type="predicted"/>
<keyword evidence="2" id="KW-0808">Transferase</keyword>
<gene>
    <name evidence="2" type="primary">GALNT3</name>
    <name evidence="2" type="ORF">AK812_SmicGene30029</name>
</gene>
<reference evidence="2 3" key="1">
    <citation type="submission" date="2016-02" db="EMBL/GenBank/DDBJ databases">
        <title>Genome analysis of coral dinoflagellate symbionts highlights evolutionary adaptations to a symbiotic lifestyle.</title>
        <authorList>
            <person name="Aranda M."/>
            <person name="Li Y."/>
            <person name="Liew Y.J."/>
            <person name="Baumgarten S."/>
            <person name="Simakov O."/>
            <person name="Wilson M."/>
            <person name="Piel J."/>
            <person name="Ashoor H."/>
            <person name="Bougouffa S."/>
            <person name="Bajic V.B."/>
            <person name="Ryu T."/>
            <person name="Ravasi T."/>
            <person name="Bayer T."/>
            <person name="Micklem G."/>
            <person name="Kim H."/>
            <person name="Bhak J."/>
            <person name="Lajeunesse T.C."/>
            <person name="Voolstra C.R."/>
        </authorList>
    </citation>
    <scope>NUCLEOTIDE SEQUENCE [LARGE SCALE GENOMIC DNA]</scope>
    <source>
        <strain evidence="2 3">CCMP2467</strain>
    </source>
</reference>
<dbReference type="SUPFAM" id="SSF50370">
    <property type="entry name" value="Ricin B-like lectins"/>
    <property type="match status" value="1"/>
</dbReference>
<dbReference type="PROSITE" id="PS50231">
    <property type="entry name" value="RICIN_B_LECTIN"/>
    <property type="match status" value="1"/>
</dbReference>
<evidence type="ECO:0000313" key="3">
    <source>
        <dbReference type="Proteomes" id="UP000186817"/>
    </source>
</evidence>
<dbReference type="EMBL" id="LSRX01000804">
    <property type="protein sequence ID" value="OLP88613.1"/>
    <property type="molecule type" value="Genomic_DNA"/>
</dbReference>
<dbReference type="GO" id="GO:0004653">
    <property type="term" value="F:polypeptide N-acetylgalactosaminyltransferase activity"/>
    <property type="evidence" value="ECO:0007669"/>
    <property type="project" value="TreeGrafter"/>
</dbReference>
<comment type="caution">
    <text evidence="2">The sequence shown here is derived from an EMBL/GenBank/DDBJ whole genome shotgun (WGS) entry which is preliminary data.</text>
</comment>
<dbReference type="PANTHER" id="PTHR11675">
    <property type="entry name" value="N-ACETYLGALACTOSAMINYLTRANSFERASE"/>
    <property type="match status" value="1"/>
</dbReference>
<name>A0A1Q9D0B8_SYMMI</name>